<keyword evidence="4 6" id="KW-1133">Transmembrane helix</keyword>
<evidence type="ECO:0000256" key="2">
    <source>
        <dbReference type="ARBA" id="ARBA00005241"/>
    </source>
</evidence>
<feature type="transmembrane region" description="Helical" evidence="6">
    <location>
        <begin position="173"/>
        <end position="190"/>
    </location>
</feature>
<sequence length="532" mass="57669">MLFPKLLYVCLYTIFGSAIAYIALFYDSALGLPSDQIGVLLAIAPFVQSIACPLWTLIVDRRPNLHGPLMSVLALVGGASIMSLMFLPSWLSSNQEDSSDSGLSLKFVATASFALLFAFFGQPLQVLVDSAVLKILGDQKILYGNQRLWGSVSNGINILLVGLWIGAAGIDKAFYIFAFGIIAFALLAIFTRFPTEEGGQWENNNEADEQRSLLRKPISIHQQYQQYQQQQLSMHNSLSEYVDPLPRRDSMASYANTEILEDGIDDRRLGLLRTATSMLDVQTEASQRIANMDHLPPIGLALSNIPTVESTLAAFADLGRPESKPPQKSTLTTPRVWSFLLTMLLLGISYAMVSQFLFLFLCNDLKIDSSLIGWTGPIGGIAEVTTFWVSNKLLEEFTVSSLISLAHIGLIVRNLVYSTLSPGNSLSTVLALGMHFASGSGYALAWSTAVSEVDTFFPPDQRAIAQGILAALFNGLGFGLGCILGGMVYGRWGAVALIHTASCVAALSLLVFLGGRNSRSTSVSNSSNNTRH</sequence>
<dbReference type="GeneID" id="83215517"/>
<dbReference type="Pfam" id="PF12832">
    <property type="entry name" value="MFS_1_like"/>
    <property type="match status" value="1"/>
</dbReference>
<evidence type="ECO:0000313" key="9">
    <source>
        <dbReference type="Proteomes" id="UP001234581"/>
    </source>
</evidence>
<protein>
    <recommendedName>
        <fullName evidence="7">Major facilitator superfamily associated domain-containing protein</fullName>
    </recommendedName>
</protein>
<dbReference type="SUPFAM" id="SSF103473">
    <property type="entry name" value="MFS general substrate transporter"/>
    <property type="match status" value="2"/>
</dbReference>
<evidence type="ECO:0000256" key="1">
    <source>
        <dbReference type="ARBA" id="ARBA00004141"/>
    </source>
</evidence>
<evidence type="ECO:0000256" key="3">
    <source>
        <dbReference type="ARBA" id="ARBA00022692"/>
    </source>
</evidence>
<dbReference type="AlphaFoldDB" id="A0AAD7XXC8"/>
<feature type="transmembrane region" description="Helical" evidence="6">
    <location>
        <begin position="336"/>
        <end position="359"/>
    </location>
</feature>
<keyword evidence="5 6" id="KW-0472">Membrane</keyword>
<evidence type="ECO:0000256" key="5">
    <source>
        <dbReference type="ARBA" id="ARBA00023136"/>
    </source>
</evidence>
<organism evidence="8 9">
    <name type="scientific">Lichtheimia ornata</name>
    <dbReference type="NCBI Taxonomy" id="688661"/>
    <lineage>
        <taxon>Eukaryota</taxon>
        <taxon>Fungi</taxon>
        <taxon>Fungi incertae sedis</taxon>
        <taxon>Mucoromycota</taxon>
        <taxon>Mucoromycotina</taxon>
        <taxon>Mucoromycetes</taxon>
        <taxon>Mucorales</taxon>
        <taxon>Lichtheimiaceae</taxon>
        <taxon>Lichtheimia</taxon>
    </lineage>
</organism>
<feature type="transmembrane region" description="Helical" evidence="6">
    <location>
        <begin position="107"/>
        <end position="128"/>
    </location>
</feature>
<proteinExistence type="inferred from homology"/>
<evidence type="ECO:0000256" key="4">
    <source>
        <dbReference type="ARBA" id="ARBA00022989"/>
    </source>
</evidence>
<dbReference type="PANTHER" id="PTHR16172:SF41">
    <property type="entry name" value="MAJOR FACILITATOR SUPERFAMILY DOMAIN-CONTAINING PROTEIN 6-LIKE"/>
    <property type="match status" value="1"/>
</dbReference>
<dbReference type="InterPro" id="IPR024989">
    <property type="entry name" value="MFS_assoc_dom"/>
</dbReference>
<dbReference type="GO" id="GO:0016020">
    <property type="term" value="C:membrane"/>
    <property type="evidence" value="ECO:0007669"/>
    <property type="project" value="UniProtKB-SubCell"/>
</dbReference>
<dbReference type="Proteomes" id="UP001234581">
    <property type="component" value="Unassembled WGS sequence"/>
</dbReference>
<feature type="transmembrane region" description="Helical" evidence="6">
    <location>
        <begin position="38"/>
        <end position="57"/>
    </location>
</feature>
<dbReference type="EMBL" id="JARTCD010000041">
    <property type="protein sequence ID" value="KAJ8656316.1"/>
    <property type="molecule type" value="Genomic_DNA"/>
</dbReference>
<feature type="transmembrane region" description="Helical" evidence="6">
    <location>
        <begin position="492"/>
        <end position="513"/>
    </location>
</feature>
<feature type="transmembrane region" description="Helical" evidence="6">
    <location>
        <begin position="397"/>
        <end position="417"/>
    </location>
</feature>
<comment type="subcellular location">
    <subcellularLocation>
        <location evidence="1">Membrane</location>
        <topology evidence="1">Multi-pass membrane protein</topology>
    </subcellularLocation>
</comment>
<feature type="transmembrane region" description="Helical" evidence="6">
    <location>
        <begin position="69"/>
        <end position="87"/>
    </location>
</feature>
<feature type="domain" description="Major facilitator superfamily associated" evidence="7">
    <location>
        <begin position="5"/>
        <end position="493"/>
    </location>
</feature>
<keyword evidence="9" id="KW-1185">Reference proteome</keyword>
<dbReference type="PANTHER" id="PTHR16172">
    <property type="entry name" value="MAJOR FACILITATOR SUPERFAMILY DOMAIN-CONTAINING PROTEIN 6-LIKE"/>
    <property type="match status" value="1"/>
</dbReference>
<dbReference type="InterPro" id="IPR036259">
    <property type="entry name" value="MFS_trans_sf"/>
</dbReference>
<feature type="transmembrane region" description="Helical" evidence="6">
    <location>
        <begin position="429"/>
        <end position="451"/>
    </location>
</feature>
<feature type="transmembrane region" description="Helical" evidence="6">
    <location>
        <begin position="7"/>
        <end position="26"/>
    </location>
</feature>
<keyword evidence="3 6" id="KW-0812">Transmembrane</keyword>
<feature type="transmembrane region" description="Helical" evidence="6">
    <location>
        <begin position="463"/>
        <end position="486"/>
    </location>
</feature>
<evidence type="ECO:0000256" key="6">
    <source>
        <dbReference type="SAM" id="Phobius"/>
    </source>
</evidence>
<reference evidence="8 9" key="1">
    <citation type="submission" date="2023-03" db="EMBL/GenBank/DDBJ databases">
        <title>Genome sequence of Lichtheimia ornata CBS 291.66.</title>
        <authorList>
            <person name="Mohabir J.T."/>
            <person name="Shea T.P."/>
            <person name="Kurbessoian T."/>
            <person name="Berby B."/>
            <person name="Fontaine J."/>
            <person name="Livny J."/>
            <person name="Gnirke A."/>
            <person name="Stajich J.E."/>
            <person name="Cuomo C.A."/>
        </authorList>
    </citation>
    <scope>NUCLEOTIDE SEQUENCE [LARGE SCALE GENOMIC DNA]</scope>
    <source>
        <strain evidence="8">CBS 291.66</strain>
    </source>
</reference>
<comment type="similarity">
    <text evidence="2">Belongs to the major facilitator superfamily. MFSD6 family.</text>
</comment>
<gene>
    <name evidence="8" type="ORF">O0I10_008110</name>
</gene>
<accession>A0AAD7XXC8</accession>
<evidence type="ECO:0000313" key="8">
    <source>
        <dbReference type="EMBL" id="KAJ8656316.1"/>
    </source>
</evidence>
<dbReference type="InterPro" id="IPR051717">
    <property type="entry name" value="MFS_MFSD6"/>
</dbReference>
<evidence type="ECO:0000259" key="7">
    <source>
        <dbReference type="Pfam" id="PF12832"/>
    </source>
</evidence>
<feature type="transmembrane region" description="Helical" evidence="6">
    <location>
        <begin position="148"/>
        <end position="167"/>
    </location>
</feature>
<comment type="caution">
    <text evidence="8">The sequence shown here is derived from an EMBL/GenBank/DDBJ whole genome shotgun (WGS) entry which is preliminary data.</text>
</comment>
<dbReference type="Gene3D" id="1.20.1250.20">
    <property type="entry name" value="MFS general substrate transporter like domains"/>
    <property type="match status" value="2"/>
</dbReference>
<name>A0AAD7XXC8_9FUNG</name>
<dbReference type="RefSeq" id="XP_058341229.1">
    <property type="nucleotide sequence ID" value="XM_058488117.1"/>
</dbReference>